<evidence type="ECO:0000256" key="1">
    <source>
        <dbReference type="SAM" id="Phobius"/>
    </source>
</evidence>
<evidence type="ECO:0000313" key="3">
    <source>
        <dbReference type="Proteomes" id="UP000271098"/>
    </source>
</evidence>
<keyword evidence="3" id="KW-1185">Reference proteome</keyword>
<proteinExistence type="predicted"/>
<protein>
    <submittedName>
        <fullName evidence="4">SSD domain-containing protein</fullName>
    </submittedName>
</protein>
<sequence>MYFHAPCLPSSASWKFLCCVLVSVVLLLLCLLGAGLFAKTALITFIVITVCYVTFLVSVFFVAPFDVAIPKTNEFAYLVPSNASDPSSEKVPDFNQNLTARYTGFR</sequence>
<dbReference type="WBParaSite" id="GPUH_0000415501-mRNA-1">
    <property type="protein sequence ID" value="GPUH_0000415501-mRNA-1"/>
    <property type="gene ID" value="GPUH_0000415501"/>
</dbReference>
<dbReference type="EMBL" id="UYRT01007570">
    <property type="protein sequence ID" value="VDK42810.1"/>
    <property type="molecule type" value="Genomic_DNA"/>
</dbReference>
<organism evidence="4">
    <name type="scientific">Gongylonema pulchrum</name>
    <dbReference type="NCBI Taxonomy" id="637853"/>
    <lineage>
        <taxon>Eukaryota</taxon>
        <taxon>Metazoa</taxon>
        <taxon>Ecdysozoa</taxon>
        <taxon>Nematoda</taxon>
        <taxon>Chromadorea</taxon>
        <taxon>Rhabditida</taxon>
        <taxon>Spirurina</taxon>
        <taxon>Spiruromorpha</taxon>
        <taxon>Spiruroidea</taxon>
        <taxon>Gongylonematidae</taxon>
        <taxon>Gongylonema</taxon>
    </lineage>
</organism>
<feature type="transmembrane region" description="Helical" evidence="1">
    <location>
        <begin position="41"/>
        <end position="63"/>
    </location>
</feature>
<reference evidence="2 3" key="2">
    <citation type="submission" date="2018-11" db="EMBL/GenBank/DDBJ databases">
        <authorList>
            <consortium name="Pathogen Informatics"/>
        </authorList>
    </citation>
    <scope>NUCLEOTIDE SEQUENCE [LARGE SCALE GENOMIC DNA]</scope>
</reference>
<evidence type="ECO:0000313" key="4">
    <source>
        <dbReference type="WBParaSite" id="GPUH_0000415501-mRNA-1"/>
    </source>
</evidence>
<name>A0A183D607_9BILA</name>
<accession>A0A183D607</accession>
<gene>
    <name evidence="2" type="ORF">GPUH_LOCUS4148</name>
</gene>
<dbReference type="AlphaFoldDB" id="A0A183D607"/>
<feature type="transmembrane region" description="Helical" evidence="1">
    <location>
        <begin position="12"/>
        <end position="34"/>
    </location>
</feature>
<dbReference type="Proteomes" id="UP000271098">
    <property type="component" value="Unassembled WGS sequence"/>
</dbReference>
<keyword evidence="1" id="KW-0472">Membrane</keyword>
<reference evidence="4" key="1">
    <citation type="submission" date="2016-06" db="UniProtKB">
        <authorList>
            <consortium name="WormBaseParasite"/>
        </authorList>
    </citation>
    <scope>IDENTIFICATION</scope>
</reference>
<dbReference type="OrthoDB" id="2020542at2759"/>
<evidence type="ECO:0000313" key="2">
    <source>
        <dbReference type="EMBL" id="VDK42810.1"/>
    </source>
</evidence>
<keyword evidence="1" id="KW-0812">Transmembrane</keyword>
<keyword evidence="1" id="KW-1133">Transmembrane helix</keyword>